<comment type="caution">
    <text evidence="1">The sequence shown here is derived from an EMBL/GenBank/DDBJ whole genome shotgun (WGS) entry which is preliminary data.</text>
</comment>
<dbReference type="RefSeq" id="WP_066087837.1">
    <property type="nucleotide sequence ID" value="NZ_LRVM01000005.1"/>
</dbReference>
<keyword evidence="2" id="KW-1185">Reference proteome</keyword>
<evidence type="ECO:0000313" key="2">
    <source>
        <dbReference type="Proteomes" id="UP000070539"/>
    </source>
</evidence>
<sequence length="121" mass="14090">MNMGFGIYFTNQAELNLKHVTAIKVLCGRTNKILYMDERTKHFEDVKPFAYDSGFYYVVCPCCHQIERVSKHYFQDGNKAKIHCSTRTITQKTKFKKGSESIEQNTSKSMSFNLDLDDWKA</sequence>
<dbReference type="AlphaFoldDB" id="A0A136WE83"/>
<protein>
    <submittedName>
        <fullName evidence="1">Uncharacterized protein</fullName>
    </submittedName>
</protein>
<reference evidence="1 2" key="1">
    <citation type="submission" date="2016-01" db="EMBL/GenBank/DDBJ databases">
        <title>Genome sequence of Clostridium neopropionicum X4, DSM-3847.</title>
        <authorList>
            <person name="Poehlein A."/>
            <person name="Beck M.H."/>
            <person name="Bengelsdorf F.R."/>
            <person name="Daniel R."/>
            <person name="Duerre P."/>
        </authorList>
    </citation>
    <scope>NUCLEOTIDE SEQUENCE [LARGE SCALE GENOMIC DNA]</scope>
    <source>
        <strain evidence="1 2">DSM-3847</strain>
    </source>
</reference>
<accession>A0A136WE83</accession>
<proteinExistence type="predicted"/>
<organism evidence="1 2">
    <name type="scientific">Anaerotignum neopropionicum</name>
    <dbReference type="NCBI Taxonomy" id="36847"/>
    <lineage>
        <taxon>Bacteria</taxon>
        <taxon>Bacillati</taxon>
        <taxon>Bacillota</taxon>
        <taxon>Clostridia</taxon>
        <taxon>Lachnospirales</taxon>
        <taxon>Anaerotignaceae</taxon>
        <taxon>Anaerotignum</taxon>
    </lineage>
</organism>
<dbReference type="EMBL" id="LRVM01000005">
    <property type="protein sequence ID" value="KXL52820.1"/>
    <property type="molecule type" value="Genomic_DNA"/>
</dbReference>
<dbReference type="STRING" id="36847.CLNEO_18430"/>
<gene>
    <name evidence="1" type="ORF">CLNEO_18430</name>
</gene>
<dbReference type="OrthoDB" id="1957914at2"/>
<evidence type="ECO:0000313" key="1">
    <source>
        <dbReference type="EMBL" id="KXL52820.1"/>
    </source>
</evidence>
<dbReference type="Proteomes" id="UP000070539">
    <property type="component" value="Unassembled WGS sequence"/>
</dbReference>
<name>A0A136WE83_9FIRM</name>